<feature type="compositionally biased region" description="Basic and acidic residues" evidence="1">
    <location>
        <begin position="107"/>
        <end position="121"/>
    </location>
</feature>
<reference evidence="3 4" key="1">
    <citation type="journal article" date="2019" name="PLoS Biol.">
        <title>Sex chromosomes control vertical transmission of feminizing Wolbachia symbionts in an isopod.</title>
        <authorList>
            <person name="Becking T."/>
            <person name="Chebbi M.A."/>
            <person name="Giraud I."/>
            <person name="Moumen B."/>
            <person name="Laverre T."/>
            <person name="Caubet Y."/>
            <person name="Peccoud J."/>
            <person name="Gilbert C."/>
            <person name="Cordaux R."/>
        </authorList>
    </citation>
    <scope>NUCLEOTIDE SEQUENCE [LARGE SCALE GENOMIC DNA]</scope>
    <source>
        <strain evidence="3">ANa2</strain>
        <tissue evidence="3">Whole body excluding digestive tract and cuticle</tissue>
    </source>
</reference>
<sequence>MSDDDCNFEGVILAFSGHIYKGKFLSADEKGNVMMENCKVYYLNNRIVEIENVMIRYSNIRRFSLADVTKGDELFDFFNAKNISEEFENTERLLREKYFKGWWSESDKRKMTNEEKTDREGATGGVLPNDEKRPTNKSGLRTKRGLRTRKTPTNKGRRTR</sequence>
<dbReference type="Proteomes" id="UP000326759">
    <property type="component" value="Unassembled WGS sequence"/>
</dbReference>
<proteinExistence type="predicted"/>
<comment type="caution">
    <text evidence="3">The sequence shown here is derived from an EMBL/GenBank/DDBJ whole genome shotgun (WGS) entry which is preliminary data.</text>
</comment>
<feature type="region of interest" description="Disordered" evidence="1">
    <location>
        <begin position="107"/>
        <end position="160"/>
    </location>
</feature>
<feature type="compositionally biased region" description="Basic residues" evidence="1">
    <location>
        <begin position="140"/>
        <end position="160"/>
    </location>
</feature>
<feature type="domain" description="Sm" evidence="2">
    <location>
        <begin position="16"/>
        <end position="63"/>
    </location>
</feature>
<evidence type="ECO:0000313" key="3">
    <source>
        <dbReference type="EMBL" id="KAB7500630.1"/>
    </source>
</evidence>
<dbReference type="EMBL" id="SEYY01013363">
    <property type="protein sequence ID" value="KAB7500630.1"/>
    <property type="molecule type" value="Genomic_DNA"/>
</dbReference>
<dbReference type="Pfam" id="PF01423">
    <property type="entry name" value="LSM"/>
    <property type="match status" value="1"/>
</dbReference>
<dbReference type="InterPro" id="IPR001163">
    <property type="entry name" value="Sm_dom_euk/arc"/>
</dbReference>
<dbReference type="SUPFAM" id="SSF50182">
    <property type="entry name" value="Sm-like ribonucleoproteins"/>
    <property type="match status" value="1"/>
</dbReference>
<organism evidence="3 4">
    <name type="scientific">Armadillidium nasatum</name>
    <dbReference type="NCBI Taxonomy" id="96803"/>
    <lineage>
        <taxon>Eukaryota</taxon>
        <taxon>Metazoa</taxon>
        <taxon>Ecdysozoa</taxon>
        <taxon>Arthropoda</taxon>
        <taxon>Crustacea</taxon>
        <taxon>Multicrustacea</taxon>
        <taxon>Malacostraca</taxon>
        <taxon>Eumalacostraca</taxon>
        <taxon>Peracarida</taxon>
        <taxon>Isopoda</taxon>
        <taxon>Oniscidea</taxon>
        <taxon>Crinocheta</taxon>
        <taxon>Armadillidiidae</taxon>
        <taxon>Armadillidium</taxon>
    </lineage>
</organism>
<keyword evidence="4" id="KW-1185">Reference proteome</keyword>
<dbReference type="Gene3D" id="2.30.30.100">
    <property type="match status" value="1"/>
</dbReference>
<name>A0A5N5T6K8_9CRUS</name>
<gene>
    <name evidence="3" type="ORF">Anas_05249</name>
</gene>
<evidence type="ECO:0000313" key="4">
    <source>
        <dbReference type="Proteomes" id="UP000326759"/>
    </source>
</evidence>
<evidence type="ECO:0000256" key="1">
    <source>
        <dbReference type="SAM" id="MobiDB-lite"/>
    </source>
</evidence>
<protein>
    <recommendedName>
        <fullName evidence="2">Sm domain-containing protein</fullName>
    </recommendedName>
</protein>
<dbReference type="AlphaFoldDB" id="A0A5N5T6K8"/>
<accession>A0A5N5T6K8</accession>
<dbReference type="InterPro" id="IPR010920">
    <property type="entry name" value="LSM_dom_sf"/>
</dbReference>
<evidence type="ECO:0000259" key="2">
    <source>
        <dbReference type="Pfam" id="PF01423"/>
    </source>
</evidence>